<dbReference type="PANTHER" id="PTHR12949">
    <property type="entry name" value="RNA POLYMERASE III DNA DIRECTED -RELATED"/>
    <property type="match status" value="1"/>
</dbReference>
<feature type="compositionally biased region" description="Polar residues" evidence="9">
    <location>
        <begin position="95"/>
        <end position="117"/>
    </location>
</feature>
<dbReference type="AlphaFoldDB" id="A0A8H3FNH4"/>
<keyword evidence="5 8" id="KW-0804">Transcription</keyword>
<feature type="region of interest" description="Disordered" evidence="9">
    <location>
        <begin position="347"/>
        <end position="427"/>
    </location>
</feature>
<evidence type="ECO:0000313" key="14">
    <source>
        <dbReference type="Proteomes" id="UP000664169"/>
    </source>
</evidence>
<evidence type="ECO:0000256" key="7">
    <source>
        <dbReference type="ARBA" id="ARBA00025127"/>
    </source>
</evidence>
<proteinExistence type="inferred from homology"/>
<dbReference type="InterPro" id="IPR036388">
    <property type="entry name" value="WH-like_DNA-bd_sf"/>
</dbReference>
<dbReference type="InterPro" id="IPR039748">
    <property type="entry name" value="RPC3"/>
</dbReference>
<keyword evidence="4 8" id="KW-0240">DNA-directed RNA polymerase</keyword>
<comment type="subunit">
    <text evidence="3 8">Component of the RNA polymerase III (Pol III) complex consisting of 17 subunits.</text>
</comment>
<evidence type="ECO:0000256" key="2">
    <source>
        <dbReference type="ARBA" id="ARBA00006835"/>
    </source>
</evidence>
<comment type="similarity">
    <text evidence="2 8">Belongs to the RNA polymerase beta chain family.</text>
</comment>
<dbReference type="EMBL" id="CAJPDQ010000028">
    <property type="protein sequence ID" value="CAF9927858.1"/>
    <property type="molecule type" value="Genomic_DNA"/>
</dbReference>
<organism evidence="13 14">
    <name type="scientific">Gomphillus americanus</name>
    <dbReference type="NCBI Taxonomy" id="1940652"/>
    <lineage>
        <taxon>Eukaryota</taxon>
        <taxon>Fungi</taxon>
        <taxon>Dikarya</taxon>
        <taxon>Ascomycota</taxon>
        <taxon>Pezizomycotina</taxon>
        <taxon>Lecanoromycetes</taxon>
        <taxon>OSLEUM clade</taxon>
        <taxon>Ostropomycetidae</taxon>
        <taxon>Ostropales</taxon>
        <taxon>Graphidaceae</taxon>
        <taxon>Gomphilloideae</taxon>
        <taxon>Gomphillus</taxon>
    </lineage>
</organism>
<dbReference type="OrthoDB" id="272392at2759"/>
<dbReference type="GO" id="GO:0005666">
    <property type="term" value="C:RNA polymerase III complex"/>
    <property type="evidence" value="ECO:0007669"/>
    <property type="project" value="UniProtKB-UniRule"/>
</dbReference>
<evidence type="ECO:0000256" key="8">
    <source>
        <dbReference type="RuleBase" id="RU367076"/>
    </source>
</evidence>
<dbReference type="Pfam" id="PF08221">
    <property type="entry name" value="HTH_9"/>
    <property type="match status" value="1"/>
</dbReference>
<feature type="domain" description="RNA polymerase III subunit RPC82-related helix-turn-helix" evidence="11">
    <location>
        <begin position="3"/>
        <end position="37"/>
    </location>
</feature>
<accession>A0A8H3FNH4</accession>
<dbReference type="Proteomes" id="UP000664169">
    <property type="component" value="Unassembled WGS sequence"/>
</dbReference>
<dbReference type="GO" id="GO:0006351">
    <property type="term" value="P:DNA-templated transcription"/>
    <property type="evidence" value="ECO:0007669"/>
    <property type="project" value="InterPro"/>
</dbReference>
<gene>
    <name evidence="13" type="ORF">GOMPHAMPRED_004530</name>
</gene>
<comment type="caution">
    <text evidence="13">The sequence shown here is derived from an EMBL/GenBank/DDBJ whole genome shotgun (WGS) entry which is preliminary data.</text>
</comment>
<dbReference type="InterPro" id="IPR013197">
    <property type="entry name" value="RNA_pol_III_RPC82-rel_HTH"/>
</dbReference>
<comment type="function">
    <text evidence="7 8">DNA-dependent RNA polymerase catalyzes the transcription of DNA into RNA using the four ribonucleoside triphosphates as substrates. Specific core component of RNA polymerase III which synthesizes small RNAs, such as 5S rRNA and tRNAs.</text>
</comment>
<evidence type="ECO:0000259" key="11">
    <source>
        <dbReference type="Pfam" id="PF08221"/>
    </source>
</evidence>
<name>A0A8H3FNH4_9LECA</name>
<evidence type="ECO:0000256" key="9">
    <source>
        <dbReference type="SAM" id="MobiDB-lite"/>
    </source>
</evidence>
<evidence type="ECO:0000256" key="3">
    <source>
        <dbReference type="ARBA" id="ARBA00011206"/>
    </source>
</evidence>
<evidence type="ECO:0000259" key="10">
    <source>
        <dbReference type="Pfam" id="PF05645"/>
    </source>
</evidence>
<feature type="domain" description="DNA-directed RNA polymerase III subunit RPC3 winged-helix" evidence="12">
    <location>
        <begin position="503"/>
        <end position="577"/>
    </location>
</feature>
<evidence type="ECO:0000256" key="1">
    <source>
        <dbReference type="ARBA" id="ARBA00004123"/>
    </source>
</evidence>
<feature type="region of interest" description="Disordered" evidence="9">
    <location>
        <begin position="217"/>
        <end position="236"/>
    </location>
</feature>
<dbReference type="Pfam" id="PF05645">
    <property type="entry name" value="RNA_pol_Rpc82"/>
    <property type="match status" value="1"/>
</dbReference>
<feature type="domain" description="RNA polymerase III Rpc82 C -terminal" evidence="10">
    <location>
        <begin position="128"/>
        <end position="468"/>
    </location>
</feature>
<dbReference type="Pfam" id="PF22536">
    <property type="entry name" value="WHD_POLR3C"/>
    <property type="match status" value="1"/>
</dbReference>
<feature type="region of interest" description="Disordered" evidence="9">
    <location>
        <begin position="94"/>
        <end position="119"/>
    </location>
</feature>
<feature type="compositionally biased region" description="Polar residues" evidence="9">
    <location>
        <begin position="375"/>
        <end position="384"/>
    </location>
</feature>
<dbReference type="PANTHER" id="PTHR12949:SF0">
    <property type="entry name" value="DNA-DIRECTED RNA POLYMERASE III SUBUNIT RPC3"/>
    <property type="match status" value="1"/>
</dbReference>
<dbReference type="InterPro" id="IPR055207">
    <property type="entry name" value="POLR3C_WHD"/>
</dbReference>
<dbReference type="GO" id="GO:0003697">
    <property type="term" value="F:single-stranded DNA binding"/>
    <property type="evidence" value="ECO:0007669"/>
    <property type="project" value="UniProtKB-UniRule"/>
</dbReference>
<protein>
    <recommendedName>
        <fullName evidence="8">DNA-directed RNA polymerase III subunit RPC3</fullName>
        <shortName evidence="8">RNA polymerase III subunit C3</shortName>
    </recommendedName>
</protein>
<evidence type="ECO:0000313" key="13">
    <source>
        <dbReference type="EMBL" id="CAF9927858.1"/>
    </source>
</evidence>
<dbReference type="InterPro" id="IPR008806">
    <property type="entry name" value="RNA_pol_III_Rpc82_C"/>
</dbReference>
<keyword evidence="6 8" id="KW-0539">Nucleus</keyword>
<comment type="subcellular location">
    <subcellularLocation>
        <location evidence="1 8">Nucleus</location>
    </subcellularLocation>
</comment>
<keyword evidence="14" id="KW-1185">Reference proteome</keyword>
<evidence type="ECO:0000256" key="5">
    <source>
        <dbReference type="ARBA" id="ARBA00023163"/>
    </source>
</evidence>
<evidence type="ECO:0000256" key="4">
    <source>
        <dbReference type="ARBA" id="ARBA00022478"/>
    </source>
</evidence>
<evidence type="ECO:0000256" key="6">
    <source>
        <dbReference type="ARBA" id="ARBA00023242"/>
    </source>
</evidence>
<sequence length="664" mass="75380">MIHGRQRLSDIVHHTRLAVSQVRHGLTILVQQRIVLWCLHNDVALYEADWLAAYSLLRSGKFVVATRKRIGQQGEAILSHCVLGGDLKASALEHANSNSNSGQGTVNGTNGSSAESADSQRESRAAIYDLLENSTVIITNPSHFRFPEKNRELVERQVRIDNPHWKDKVKNKEKAQFQRAMVDVSEEWKYGSKYLRTTIAKRRLTQLDNPLKREFATMEESQDNTQLSSKTSQTPKLPSVIDAAQSSFDDKIMLRANYDKYPVLARSQKLVQLAADNIGIPTSQVYATVLRLYDKDLTHCKEFQRGPETPMAEEDTKHSILTTKEILLHVGNMNSLQEAIGQPYGNISITESSIPRHKEPHRRKRQKREEGDQVRQINLTENGQSLDSDSDSDSDIVEPTRSRLNGKAKSAGTDKVKPNGEHKGKEKNKVLIAYDHDIDMDSASEDDDSSSAVQYVALTAHLKILTEHRLLNYHPPGTYDLKSEGWSVPLVALSHRLRLSEIDTTICTQFGADALRIVKALRKQGKLDEKALIGLVLMDSKAMRSRLSAMHTAGYVELQELPRDNNRAPSKTIYLWFFDEDRCAHQMQQDYYQAMSRCLQRLRVERERASDVLTKSQRSDVQGREQEFLVGDEWDRLQKWGEVEERLLGQVGRLDDGILLLRDL</sequence>
<evidence type="ECO:0000259" key="12">
    <source>
        <dbReference type="Pfam" id="PF22536"/>
    </source>
</evidence>
<dbReference type="Gene3D" id="1.10.10.10">
    <property type="entry name" value="Winged helix-like DNA-binding domain superfamily/Winged helix DNA-binding domain"/>
    <property type="match status" value="2"/>
</dbReference>
<feature type="compositionally biased region" description="Basic and acidic residues" evidence="9">
    <location>
        <begin position="412"/>
        <end position="427"/>
    </location>
</feature>
<feature type="compositionally biased region" description="Polar residues" evidence="9">
    <location>
        <begin position="223"/>
        <end position="236"/>
    </location>
</feature>
<reference evidence="13" key="1">
    <citation type="submission" date="2021-03" db="EMBL/GenBank/DDBJ databases">
        <authorList>
            <person name="Tagirdzhanova G."/>
        </authorList>
    </citation>
    <scope>NUCLEOTIDE SEQUENCE</scope>
</reference>